<dbReference type="AlphaFoldDB" id="A0A8X6VFF4"/>
<dbReference type="InterPro" id="IPR001372">
    <property type="entry name" value="Dynein_light_chain_typ-1/2"/>
</dbReference>
<dbReference type="Pfam" id="PF01221">
    <property type="entry name" value="Dynein_light"/>
    <property type="match status" value="1"/>
</dbReference>
<evidence type="ECO:0000313" key="2">
    <source>
        <dbReference type="EMBL" id="GFY05424.1"/>
    </source>
</evidence>
<dbReference type="PANTHER" id="PTHR11886">
    <property type="entry name" value="DYNEIN LIGHT CHAIN"/>
    <property type="match status" value="1"/>
</dbReference>
<feature type="compositionally biased region" description="Basic residues" evidence="1">
    <location>
        <begin position="187"/>
        <end position="199"/>
    </location>
</feature>
<dbReference type="SMART" id="SM01375">
    <property type="entry name" value="Dynein_light"/>
    <property type="match status" value="1"/>
</dbReference>
<comment type="caution">
    <text evidence="2">The sequence shown here is derived from an EMBL/GenBank/DDBJ whole genome shotgun (WGS) entry which is preliminary data.</text>
</comment>
<organism evidence="2 3">
    <name type="scientific">Trichonephila clavipes</name>
    <name type="common">Golden silk orbweaver</name>
    <name type="synonym">Nephila clavipes</name>
    <dbReference type="NCBI Taxonomy" id="2585209"/>
    <lineage>
        <taxon>Eukaryota</taxon>
        <taxon>Metazoa</taxon>
        <taxon>Ecdysozoa</taxon>
        <taxon>Arthropoda</taxon>
        <taxon>Chelicerata</taxon>
        <taxon>Arachnida</taxon>
        <taxon>Araneae</taxon>
        <taxon>Araneomorphae</taxon>
        <taxon>Entelegynae</taxon>
        <taxon>Araneoidea</taxon>
        <taxon>Nephilidae</taxon>
        <taxon>Trichonephila</taxon>
    </lineage>
</organism>
<dbReference type="PANTHER" id="PTHR11886:SF35">
    <property type="entry name" value="DYNEIN LIGHT CHAIN"/>
    <property type="match status" value="1"/>
</dbReference>
<evidence type="ECO:0000313" key="3">
    <source>
        <dbReference type="Proteomes" id="UP000887159"/>
    </source>
</evidence>
<dbReference type="SUPFAM" id="SSF54648">
    <property type="entry name" value="DLC"/>
    <property type="match status" value="1"/>
</dbReference>
<gene>
    <name evidence="2" type="primary">Cdlc2</name>
    <name evidence="2" type="ORF">TNCV_961201</name>
</gene>
<dbReference type="GO" id="GO:0007017">
    <property type="term" value="P:microtubule-based process"/>
    <property type="evidence" value="ECO:0007669"/>
    <property type="project" value="InterPro"/>
</dbReference>
<proteinExistence type="predicted"/>
<sequence>MGVFVFYSFNSCSIGQYIRRDRFYPTALKPLNAQTESDQMAAYTALRLITIKSSCGNADILVTVVVGFLTVLRIYSVKYPEAPNASTITHLVQRFHETGLVADRKQSGRASILKTKVVDVEIALQRNPLKDKHHYGIHILADERCLGCRKTAQQITGSCDTSDRTESIKDFDEYTPKSLIIDYAKKSHHSTAHRGRRSHSPIPPEEDSGELKIQASDMSLEMQRAAMNSASQAIRIYSTEKHIAESIKQDFDQLYNPTWHCIVGRNWGSCVTHSKLCYIRMSYKDMTIMLYRST</sequence>
<feature type="region of interest" description="Disordered" evidence="1">
    <location>
        <begin position="187"/>
        <end position="209"/>
    </location>
</feature>
<dbReference type="FunFam" id="3.30.740.10:FF:000006">
    <property type="entry name" value="Dynein light chain"/>
    <property type="match status" value="1"/>
</dbReference>
<dbReference type="InterPro" id="IPR037177">
    <property type="entry name" value="DLC_sf"/>
</dbReference>
<dbReference type="Proteomes" id="UP000887159">
    <property type="component" value="Unassembled WGS sequence"/>
</dbReference>
<dbReference type="GO" id="GO:0045505">
    <property type="term" value="F:dynein intermediate chain binding"/>
    <property type="evidence" value="ECO:0007669"/>
    <property type="project" value="TreeGrafter"/>
</dbReference>
<evidence type="ECO:0000256" key="1">
    <source>
        <dbReference type="SAM" id="MobiDB-lite"/>
    </source>
</evidence>
<dbReference type="GO" id="GO:0005868">
    <property type="term" value="C:cytoplasmic dynein complex"/>
    <property type="evidence" value="ECO:0007669"/>
    <property type="project" value="TreeGrafter"/>
</dbReference>
<keyword evidence="3" id="KW-1185">Reference proteome</keyword>
<dbReference type="Gene3D" id="3.30.740.10">
    <property type="entry name" value="Protein Inhibitor Of Neuronal Nitric Oxide Synthase"/>
    <property type="match status" value="1"/>
</dbReference>
<name>A0A8X6VFF4_TRICX</name>
<accession>A0A8X6VFF4</accession>
<protein>
    <submittedName>
        <fullName evidence="2">Dynein light chain 2, cytoplasmic</fullName>
    </submittedName>
</protein>
<dbReference type="EMBL" id="BMAU01021252">
    <property type="protein sequence ID" value="GFY05424.1"/>
    <property type="molecule type" value="Genomic_DNA"/>
</dbReference>
<reference evidence="2" key="1">
    <citation type="submission" date="2020-08" db="EMBL/GenBank/DDBJ databases">
        <title>Multicomponent nature underlies the extraordinary mechanical properties of spider dragline silk.</title>
        <authorList>
            <person name="Kono N."/>
            <person name="Nakamura H."/>
            <person name="Mori M."/>
            <person name="Yoshida Y."/>
            <person name="Ohtoshi R."/>
            <person name="Malay A.D."/>
            <person name="Moran D.A.P."/>
            <person name="Tomita M."/>
            <person name="Numata K."/>
            <person name="Arakawa K."/>
        </authorList>
    </citation>
    <scope>NUCLEOTIDE SEQUENCE</scope>
</reference>